<dbReference type="InterPro" id="IPR011527">
    <property type="entry name" value="ABC1_TM_dom"/>
</dbReference>
<gene>
    <name evidence="12" type="ORF">IAD28_06145</name>
</gene>
<dbReference type="PANTHER" id="PTHR43394">
    <property type="entry name" value="ATP-DEPENDENT PERMEASE MDL1, MITOCHONDRIAL"/>
    <property type="match status" value="1"/>
</dbReference>
<keyword evidence="8 9" id="KW-0472">Membrane</keyword>
<keyword evidence="6 12" id="KW-0067">ATP-binding</keyword>
<dbReference type="Proteomes" id="UP000823960">
    <property type="component" value="Unassembled WGS sequence"/>
</dbReference>
<dbReference type="GO" id="GO:0016887">
    <property type="term" value="F:ATP hydrolysis activity"/>
    <property type="evidence" value="ECO:0007669"/>
    <property type="project" value="InterPro"/>
</dbReference>
<feature type="domain" description="ABC transmembrane type-1" evidence="11">
    <location>
        <begin position="16"/>
        <end position="298"/>
    </location>
</feature>
<dbReference type="SMART" id="SM00382">
    <property type="entry name" value="AAA"/>
    <property type="match status" value="1"/>
</dbReference>
<evidence type="ECO:0000256" key="6">
    <source>
        <dbReference type="ARBA" id="ARBA00022840"/>
    </source>
</evidence>
<evidence type="ECO:0000313" key="12">
    <source>
        <dbReference type="EMBL" id="HIV11252.1"/>
    </source>
</evidence>
<proteinExistence type="predicted"/>
<feature type="domain" description="ABC transporter" evidence="10">
    <location>
        <begin position="331"/>
        <end position="566"/>
    </location>
</feature>
<dbReference type="PROSITE" id="PS00211">
    <property type="entry name" value="ABC_TRANSPORTER_1"/>
    <property type="match status" value="1"/>
</dbReference>
<evidence type="ECO:0000259" key="11">
    <source>
        <dbReference type="PROSITE" id="PS50929"/>
    </source>
</evidence>
<dbReference type="InterPro" id="IPR039421">
    <property type="entry name" value="Type_1_exporter"/>
</dbReference>
<keyword evidence="4 9" id="KW-0812">Transmembrane</keyword>
<dbReference type="CDD" id="cd18548">
    <property type="entry name" value="ABC_6TM_Tm287_like"/>
    <property type="match status" value="1"/>
</dbReference>
<keyword evidence="2" id="KW-0813">Transport</keyword>
<dbReference type="PANTHER" id="PTHR43394:SF1">
    <property type="entry name" value="ATP-BINDING CASSETTE SUB-FAMILY B MEMBER 10, MITOCHONDRIAL"/>
    <property type="match status" value="1"/>
</dbReference>
<dbReference type="PROSITE" id="PS50929">
    <property type="entry name" value="ABC_TM1F"/>
    <property type="match status" value="1"/>
</dbReference>
<dbReference type="GO" id="GO:0015421">
    <property type="term" value="F:ABC-type oligopeptide transporter activity"/>
    <property type="evidence" value="ECO:0007669"/>
    <property type="project" value="TreeGrafter"/>
</dbReference>
<evidence type="ECO:0000256" key="1">
    <source>
        <dbReference type="ARBA" id="ARBA00004651"/>
    </source>
</evidence>
<feature type="transmembrane region" description="Helical" evidence="9">
    <location>
        <begin position="231"/>
        <end position="256"/>
    </location>
</feature>
<keyword evidence="7 9" id="KW-1133">Transmembrane helix</keyword>
<dbReference type="InterPro" id="IPR003593">
    <property type="entry name" value="AAA+_ATPase"/>
</dbReference>
<accession>A0A9D1NR32</accession>
<dbReference type="Pfam" id="PF00005">
    <property type="entry name" value="ABC_tran"/>
    <property type="match status" value="1"/>
</dbReference>
<feature type="transmembrane region" description="Helical" evidence="9">
    <location>
        <begin position="157"/>
        <end position="181"/>
    </location>
</feature>
<dbReference type="Pfam" id="PF00664">
    <property type="entry name" value="ABC_membrane"/>
    <property type="match status" value="1"/>
</dbReference>
<evidence type="ECO:0000256" key="3">
    <source>
        <dbReference type="ARBA" id="ARBA00022475"/>
    </source>
</evidence>
<evidence type="ECO:0000313" key="13">
    <source>
        <dbReference type="Proteomes" id="UP000823960"/>
    </source>
</evidence>
<reference evidence="12" key="1">
    <citation type="submission" date="2020-10" db="EMBL/GenBank/DDBJ databases">
        <authorList>
            <person name="Gilroy R."/>
        </authorList>
    </citation>
    <scope>NUCLEOTIDE SEQUENCE</scope>
    <source>
        <strain evidence="12">1370</strain>
    </source>
</reference>
<evidence type="ECO:0000259" key="10">
    <source>
        <dbReference type="PROSITE" id="PS50893"/>
    </source>
</evidence>
<sequence>MLRLLRFFRGYRAEAVLAPAFKIIEAIFELLLPLVVARIIDVGIPSGDRGYIAGMCGIMVLFGALGLMSTLTAQYFSAKGAVGFASAVRQGLFDHIQSLSFAELDRLGGSTLITRMTNDINQVQSGVNLTLRLLMRSPVIVFGAMIMAFTIDPGEALIFVGVIPALSLVVFGIMIASIYLFKRVQKSLDTVLLKTRENLVGARVIRAFCMESSEVEEFTEKNDLLSKTQKFAGMISSVMNPLTYFMVNIGIIFLIYTGALKVESGVLTQGLVIALYNYMSQILVELVKLANFIISLTKCIASGNRIEEVFRVSSSMEYGRKSEGLSQEYAVELEGVGFSYQGASSHAIEKISLSIKPGESLGIIGPTGCGKSTLISLIPRFYDATEGVVRLYGRDVREYTKDALSSYVAVVMQKAELFKGSIRDNVALGAEGVSDSELESAIESAQAGELLREHPEGLDYMIEQGGRNLSGGQRQRLGIARALARRPRILILDDSASALDYATEASLRRSLGSLAYSPAIITVSQRVASVMHCDRILVLEDGQAVGLGGHEELLASCEDYRELYESQIRSSGGARG</sequence>
<feature type="transmembrane region" description="Helical" evidence="9">
    <location>
        <begin position="52"/>
        <end position="71"/>
    </location>
</feature>
<dbReference type="FunFam" id="3.40.50.300:FF:000854">
    <property type="entry name" value="Multidrug ABC transporter ATP-binding protein"/>
    <property type="match status" value="1"/>
</dbReference>
<dbReference type="GO" id="GO:0005886">
    <property type="term" value="C:plasma membrane"/>
    <property type="evidence" value="ECO:0007669"/>
    <property type="project" value="UniProtKB-SubCell"/>
</dbReference>
<evidence type="ECO:0000256" key="9">
    <source>
        <dbReference type="SAM" id="Phobius"/>
    </source>
</evidence>
<name>A0A9D1NR32_9FIRM</name>
<dbReference type="Gene3D" id="1.20.1560.10">
    <property type="entry name" value="ABC transporter type 1, transmembrane domain"/>
    <property type="match status" value="1"/>
</dbReference>
<dbReference type="InterPro" id="IPR027417">
    <property type="entry name" value="P-loop_NTPase"/>
</dbReference>
<keyword evidence="3" id="KW-1003">Cell membrane</keyword>
<protein>
    <submittedName>
        <fullName evidence="12">ABC transporter ATP-binding protein</fullName>
    </submittedName>
</protein>
<evidence type="ECO:0000256" key="8">
    <source>
        <dbReference type="ARBA" id="ARBA00023136"/>
    </source>
</evidence>
<keyword evidence="5" id="KW-0547">Nucleotide-binding</keyword>
<dbReference type="EMBL" id="DVOL01000089">
    <property type="protein sequence ID" value="HIV11252.1"/>
    <property type="molecule type" value="Genomic_DNA"/>
</dbReference>
<comment type="subcellular location">
    <subcellularLocation>
        <location evidence="1">Cell membrane</location>
        <topology evidence="1">Multi-pass membrane protein</topology>
    </subcellularLocation>
</comment>
<reference evidence="12" key="2">
    <citation type="journal article" date="2021" name="PeerJ">
        <title>Extensive microbial diversity within the chicken gut microbiome revealed by metagenomics and culture.</title>
        <authorList>
            <person name="Gilroy R."/>
            <person name="Ravi A."/>
            <person name="Getino M."/>
            <person name="Pursley I."/>
            <person name="Horton D.L."/>
            <person name="Alikhan N.F."/>
            <person name="Baker D."/>
            <person name="Gharbi K."/>
            <person name="Hall N."/>
            <person name="Watson M."/>
            <person name="Adriaenssens E.M."/>
            <person name="Foster-Nyarko E."/>
            <person name="Jarju S."/>
            <person name="Secka A."/>
            <person name="Antonio M."/>
            <person name="Oren A."/>
            <person name="Chaudhuri R.R."/>
            <person name="La Ragione R."/>
            <person name="Hildebrand F."/>
            <person name="Pallen M.J."/>
        </authorList>
    </citation>
    <scope>NUCLEOTIDE SEQUENCE</scope>
    <source>
        <strain evidence="12">1370</strain>
    </source>
</reference>
<evidence type="ECO:0000256" key="4">
    <source>
        <dbReference type="ARBA" id="ARBA00022692"/>
    </source>
</evidence>
<evidence type="ECO:0000256" key="5">
    <source>
        <dbReference type="ARBA" id="ARBA00022741"/>
    </source>
</evidence>
<dbReference type="InterPro" id="IPR003439">
    <property type="entry name" value="ABC_transporter-like_ATP-bd"/>
</dbReference>
<organism evidence="12 13">
    <name type="scientific">Candidatus Faeciplasma avium</name>
    <dbReference type="NCBI Taxonomy" id="2840798"/>
    <lineage>
        <taxon>Bacteria</taxon>
        <taxon>Bacillati</taxon>
        <taxon>Bacillota</taxon>
        <taxon>Clostridia</taxon>
        <taxon>Eubacteriales</taxon>
        <taxon>Oscillospiraceae</taxon>
        <taxon>Oscillospiraceae incertae sedis</taxon>
        <taxon>Candidatus Faeciplasma</taxon>
    </lineage>
</organism>
<evidence type="ECO:0000256" key="2">
    <source>
        <dbReference type="ARBA" id="ARBA00022448"/>
    </source>
</evidence>
<dbReference type="SUPFAM" id="SSF52540">
    <property type="entry name" value="P-loop containing nucleoside triphosphate hydrolases"/>
    <property type="match status" value="1"/>
</dbReference>
<dbReference type="AlphaFoldDB" id="A0A9D1NR32"/>
<feature type="transmembrane region" description="Helical" evidence="9">
    <location>
        <begin position="133"/>
        <end position="151"/>
    </location>
</feature>
<comment type="caution">
    <text evidence="12">The sequence shown here is derived from an EMBL/GenBank/DDBJ whole genome shotgun (WGS) entry which is preliminary data.</text>
</comment>
<dbReference type="PROSITE" id="PS50893">
    <property type="entry name" value="ABC_TRANSPORTER_2"/>
    <property type="match status" value="1"/>
</dbReference>
<dbReference type="InterPro" id="IPR017871">
    <property type="entry name" value="ABC_transporter-like_CS"/>
</dbReference>
<feature type="transmembrane region" description="Helical" evidence="9">
    <location>
        <begin position="20"/>
        <end position="40"/>
    </location>
</feature>
<evidence type="ECO:0000256" key="7">
    <source>
        <dbReference type="ARBA" id="ARBA00022989"/>
    </source>
</evidence>
<dbReference type="InterPro" id="IPR036640">
    <property type="entry name" value="ABC1_TM_sf"/>
</dbReference>
<dbReference type="Gene3D" id="3.40.50.300">
    <property type="entry name" value="P-loop containing nucleotide triphosphate hydrolases"/>
    <property type="match status" value="1"/>
</dbReference>
<dbReference type="GO" id="GO:0005524">
    <property type="term" value="F:ATP binding"/>
    <property type="evidence" value="ECO:0007669"/>
    <property type="project" value="UniProtKB-KW"/>
</dbReference>
<dbReference type="SUPFAM" id="SSF90123">
    <property type="entry name" value="ABC transporter transmembrane region"/>
    <property type="match status" value="1"/>
</dbReference>